<dbReference type="GO" id="GO:0005524">
    <property type="term" value="F:ATP binding"/>
    <property type="evidence" value="ECO:0007669"/>
    <property type="project" value="UniProtKB-KW"/>
</dbReference>
<dbReference type="SUPFAM" id="SSF55890">
    <property type="entry name" value="Sporulation response regulatory protein Spo0B"/>
    <property type="match status" value="1"/>
</dbReference>
<evidence type="ECO:0000256" key="11">
    <source>
        <dbReference type="ARBA" id="ARBA00023136"/>
    </source>
</evidence>
<reference evidence="14 15" key="1">
    <citation type="submission" date="2013-10" db="EMBL/GenBank/DDBJ databases">
        <title>Salinisphaera japonica YTM-1 Genome Sequencing.</title>
        <authorList>
            <person name="Lai Q."/>
            <person name="Li C."/>
            <person name="Shao Z."/>
        </authorList>
    </citation>
    <scope>NUCLEOTIDE SEQUENCE [LARGE SCALE GENOMIC DNA]</scope>
    <source>
        <strain evidence="14 15">YTM-1</strain>
    </source>
</reference>
<dbReference type="OrthoDB" id="9792686at2"/>
<keyword evidence="2" id="KW-1003">Cell membrane</keyword>
<name>A0A423PLY5_9GAMM</name>
<evidence type="ECO:0000256" key="12">
    <source>
        <dbReference type="SAM" id="Phobius"/>
    </source>
</evidence>
<dbReference type="InterPro" id="IPR033463">
    <property type="entry name" value="sCache_3"/>
</dbReference>
<dbReference type="GO" id="GO:0005886">
    <property type="term" value="C:plasma membrane"/>
    <property type="evidence" value="ECO:0007669"/>
    <property type="project" value="UniProtKB-SubCell"/>
</dbReference>
<keyword evidence="7 14" id="KW-0418">Kinase</keyword>
<evidence type="ECO:0000256" key="9">
    <source>
        <dbReference type="ARBA" id="ARBA00022989"/>
    </source>
</evidence>
<evidence type="ECO:0000256" key="8">
    <source>
        <dbReference type="ARBA" id="ARBA00022840"/>
    </source>
</evidence>
<dbReference type="Gene3D" id="3.30.450.20">
    <property type="entry name" value="PAS domain"/>
    <property type="match status" value="2"/>
</dbReference>
<keyword evidence="4" id="KW-0808">Transferase</keyword>
<dbReference type="InParanoid" id="A0A423PLY5"/>
<dbReference type="InterPro" id="IPR016120">
    <property type="entry name" value="Sig_transdc_His_kin_SpoOB"/>
</dbReference>
<dbReference type="Pfam" id="PF02518">
    <property type="entry name" value="HATPase_c"/>
    <property type="match status" value="1"/>
</dbReference>
<protein>
    <submittedName>
        <fullName evidence="14">Histidine kinase</fullName>
    </submittedName>
</protein>
<evidence type="ECO:0000256" key="4">
    <source>
        <dbReference type="ARBA" id="ARBA00022679"/>
    </source>
</evidence>
<organism evidence="14 15">
    <name type="scientific">Salinisphaera japonica YTM-1</name>
    <dbReference type="NCBI Taxonomy" id="1209778"/>
    <lineage>
        <taxon>Bacteria</taxon>
        <taxon>Pseudomonadati</taxon>
        <taxon>Pseudomonadota</taxon>
        <taxon>Gammaproteobacteria</taxon>
        <taxon>Salinisphaerales</taxon>
        <taxon>Salinisphaeraceae</taxon>
        <taxon>Salinisphaera</taxon>
    </lineage>
</organism>
<dbReference type="AlphaFoldDB" id="A0A423PLY5"/>
<dbReference type="SUPFAM" id="SSF55874">
    <property type="entry name" value="ATPase domain of HSP90 chaperone/DNA topoisomerase II/histidine kinase"/>
    <property type="match status" value="1"/>
</dbReference>
<dbReference type="PANTHER" id="PTHR43065">
    <property type="entry name" value="SENSOR HISTIDINE KINASE"/>
    <property type="match status" value="1"/>
</dbReference>
<keyword evidence="5 12" id="KW-0812">Transmembrane</keyword>
<keyword evidence="9 12" id="KW-1133">Transmembrane helix</keyword>
<feature type="transmembrane region" description="Helical" evidence="12">
    <location>
        <begin position="190"/>
        <end position="209"/>
    </location>
</feature>
<evidence type="ECO:0000256" key="6">
    <source>
        <dbReference type="ARBA" id="ARBA00022741"/>
    </source>
</evidence>
<dbReference type="InterPro" id="IPR036890">
    <property type="entry name" value="HATPase_C_sf"/>
</dbReference>
<proteinExistence type="predicted"/>
<dbReference type="PROSITE" id="PS50109">
    <property type="entry name" value="HIS_KIN"/>
    <property type="match status" value="1"/>
</dbReference>
<keyword evidence="6" id="KW-0547">Nucleotide-binding</keyword>
<dbReference type="InterPro" id="IPR005467">
    <property type="entry name" value="His_kinase_dom"/>
</dbReference>
<keyword evidence="11 12" id="KW-0472">Membrane</keyword>
<evidence type="ECO:0000256" key="5">
    <source>
        <dbReference type="ARBA" id="ARBA00022692"/>
    </source>
</evidence>
<dbReference type="InterPro" id="IPR029151">
    <property type="entry name" value="Sensor-like_sf"/>
</dbReference>
<evidence type="ECO:0000313" key="14">
    <source>
        <dbReference type="EMBL" id="ROO26598.1"/>
    </source>
</evidence>
<dbReference type="FunCoup" id="A0A423PLY5">
    <property type="interactions" value="73"/>
</dbReference>
<keyword evidence="3" id="KW-0597">Phosphoprotein</keyword>
<sequence length="545" mass="58468">MTPWSYDNSLNTNDRSRAWPLASVIVIWASALVAATLMMAWGLFSHQLWHGIEHAQGRRVVNTAQAVAEWPGVKRTIAQARPYTPDSSLQTRIEALRRASGVDFIVVMDRHAIRLTHPTAARINHHFRGDDERDALSGKTYTSVAMGTLGRSVRGFAPVKNQGDDVIGAVSVGVRLAALTPVYAASRMTLLAGLALIGLVGALGAFLLARRIKRQLHAMEPIDIARLSAEHQAVLDSIHEGLILVGMDRRVRLINPAARRLLRSDNTARPGVGDRLDNPMIGSDNADTDERIDRPLCIAGRYFRGSLRTVEGAQGPLGAVISFRDTQELQRLGEELTGVRRYADALRASQHETKNQWHVVLGLAELGDTPAIKRFLADLIDSPVLSGSELATHIADPVLGGFLIAKQAEARETNTTLSLEIEPVIPVAANTADVQAAVGVLGNLIDNALDALAGMAPAREPGVVVALAWEGDILSLSVSDNGCGMTPAQTERATIQGFTTKGGQRGLGLSLVARRLADMGQPLRIYSTPGAGTLVEASMVFEAQA</sequence>
<dbReference type="PANTHER" id="PTHR43065:SF10">
    <property type="entry name" value="PEROXIDE STRESS-ACTIVATED HISTIDINE KINASE MAK3"/>
    <property type="match status" value="1"/>
</dbReference>
<dbReference type="GO" id="GO:0000155">
    <property type="term" value="F:phosphorelay sensor kinase activity"/>
    <property type="evidence" value="ECO:0007669"/>
    <property type="project" value="InterPro"/>
</dbReference>
<accession>A0A423PLY5</accession>
<dbReference type="RefSeq" id="WP_123658685.1">
    <property type="nucleotide sequence ID" value="NZ_AYKG01000034.1"/>
</dbReference>
<dbReference type="Gene3D" id="3.30.565.10">
    <property type="entry name" value="Histidine kinase-like ATPase, C-terminal domain"/>
    <property type="match status" value="1"/>
</dbReference>
<dbReference type="InterPro" id="IPR003594">
    <property type="entry name" value="HATPase_dom"/>
</dbReference>
<evidence type="ECO:0000313" key="15">
    <source>
        <dbReference type="Proteomes" id="UP000285310"/>
    </source>
</evidence>
<keyword evidence="15" id="KW-1185">Reference proteome</keyword>
<keyword evidence="10" id="KW-0902">Two-component regulatory system</keyword>
<evidence type="ECO:0000256" key="10">
    <source>
        <dbReference type="ARBA" id="ARBA00023012"/>
    </source>
</evidence>
<evidence type="ECO:0000259" key="13">
    <source>
        <dbReference type="PROSITE" id="PS50109"/>
    </source>
</evidence>
<comment type="caution">
    <text evidence="14">The sequence shown here is derived from an EMBL/GenBank/DDBJ whole genome shotgun (WGS) entry which is preliminary data.</text>
</comment>
<dbReference type="EMBL" id="AYKG01000034">
    <property type="protein sequence ID" value="ROO26598.1"/>
    <property type="molecule type" value="Genomic_DNA"/>
</dbReference>
<dbReference type="SMART" id="SM00387">
    <property type="entry name" value="HATPase_c"/>
    <property type="match status" value="1"/>
</dbReference>
<keyword evidence="8" id="KW-0067">ATP-binding</keyword>
<dbReference type="Pfam" id="PF17203">
    <property type="entry name" value="sCache_3_2"/>
    <property type="match status" value="1"/>
</dbReference>
<evidence type="ECO:0000256" key="7">
    <source>
        <dbReference type="ARBA" id="ARBA00022777"/>
    </source>
</evidence>
<evidence type="ECO:0000256" key="3">
    <source>
        <dbReference type="ARBA" id="ARBA00022553"/>
    </source>
</evidence>
<evidence type="ECO:0000256" key="2">
    <source>
        <dbReference type="ARBA" id="ARBA00022475"/>
    </source>
</evidence>
<feature type="transmembrane region" description="Helical" evidence="12">
    <location>
        <begin position="20"/>
        <end position="44"/>
    </location>
</feature>
<feature type="domain" description="Histidine kinase" evidence="13">
    <location>
        <begin position="327"/>
        <end position="543"/>
    </location>
</feature>
<dbReference type="SUPFAM" id="SSF103190">
    <property type="entry name" value="Sensory domain-like"/>
    <property type="match status" value="1"/>
</dbReference>
<evidence type="ECO:0000256" key="1">
    <source>
        <dbReference type="ARBA" id="ARBA00004651"/>
    </source>
</evidence>
<comment type="subcellular location">
    <subcellularLocation>
        <location evidence="1">Cell membrane</location>
        <topology evidence="1">Multi-pass membrane protein</topology>
    </subcellularLocation>
</comment>
<gene>
    <name evidence="14" type="ORF">SAJA_11040</name>
</gene>
<dbReference type="Proteomes" id="UP000285310">
    <property type="component" value="Unassembled WGS sequence"/>
</dbReference>